<dbReference type="InterPro" id="IPR046461">
    <property type="entry name" value="TerL_ATPase"/>
</dbReference>
<evidence type="ECO:0000259" key="2">
    <source>
        <dbReference type="Pfam" id="PF04865"/>
    </source>
</evidence>
<dbReference type="InterPro" id="IPR027417">
    <property type="entry name" value="P-loop_NTPase"/>
</dbReference>
<feature type="domain" description="Baseplate J-like C-terminal" evidence="4">
    <location>
        <begin position="556"/>
        <end position="631"/>
    </location>
</feature>
<protein>
    <submittedName>
        <fullName evidence="5">Uncharacterized protein</fullName>
    </submittedName>
</protein>
<dbReference type="InterPro" id="IPR006949">
    <property type="entry name" value="Barrel_Baseplate_J-like"/>
</dbReference>
<accession>A0A5Y3ZZF9</accession>
<dbReference type="PROSITE" id="PS51257">
    <property type="entry name" value="PROKAR_LIPOPROTEIN"/>
    <property type="match status" value="1"/>
</dbReference>
<dbReference type="Pfam" id="PF03354">
    <property type="entry name" value="TerL_ATPase"/>
    <property type="match status" value="1"/>
</dbReference>
<dbReference type="Gene3D" id="3.40.50.300">
    <property type="entry name" value="P-loop containing nucleotide triphosphate hydrolases"/>
    <property type="match status" value="1"/>
</dbReference>
<feature type="domain" description="Terminase large subunit-like ATPase" evidence="1">
    <location>
        <begin position="86"/>
        <end position="256"/>
    </location>
</feature>
<evidence type="ECO:0000259" key="4">
    <source>
        <dbReference type="Pfam" id="PF26079"/>
    </source>
</evidence>
<dbReference type="InterPro" id="IPR058530">
    <property type="entry name" value="Baseplate_J-like_C"/>
</dbReference>
<evidence type="ECO:0000259" key="1">
    <source>
        <dbReference type="Pfam" id="PF03354"/>
    </source>
</evidence>
<evidence type="ECO:0000313" key="5">
    <source>
        <dbReference type="EMBL" id="ECJ9523664.1"/>
    </source>
</evidence>
<dbReference type="EMBL" id="AAJABR010000104">
    <property type="protein sequence ID" value="ECJ9523664.1"/>
    <property type="molecule type" value="Genomic_DNA"/>
</dbReference>
<sequence>MSRKSYPNVNAANQYARNVVRGKITACQYVIQACQRHIDDMAAEKSKRFRYRFDKDMAEKAAKFIQLLPHTKGEWAFKRMPITLEPWQLFIVCCAFGWVQKGTKLRRFREVYTEIPRKNGKSAISAGVALYCFTCDNEFGAEVYSGAATEKQAWEVFRPARLMCKRTPLLVEAFGIEVNASNLNRPEDGARFEPLIGNPGDGASPHCAIVDEYHEHPTDALYTTMLTGMGARRQPLMWAITTAGYNIEGPCYDKRREVIEMLNGSVPNNELFGVIYTVDEGDDSQFARPELPQLIATIRSDLLTRFQQDVVLRRMDAEVYSRVQAAAVHTLYGYIDYLARNMLPDMCDEDWLYRHARIKRCPRKNAVSAKGFARWDGIAGTPEIPAGTQIQRDDQVTFTTLQAVKASGGLLRVPVIADVAGTAGNTDDGTALRLGTPITGIPSTGYADTLTGGADTEELETWRARVMERYYWIPQGGADPDYIIWAKEIAGITRAWTFRHYKGTGTVGVMVATSNPVNPAPGDELVKAVRDHILPLAPVAGGGLFVFAATEKSIPVTVALAKDTPEIRTAIIAELNALMLRDGAPSGKIYVSRISEAISLATGEVAHQLRVPAADVVLGKTELPVLGNITWATYTGESG</sequence>
<dbReference type="InterPro" id="IPR005021">
    <property type="entry name" value="Terminase_largesu-like"/>
</dbReference>
<feature type="domain" description="Baseplate J-like central" evidence="3">
    <location>
        <begin position="474"/>
        <end position="539"/>
    </location>
</feature>
<dbReference type="Pfam" id="PF26079">
    <property type="entry name" value="Baseplate_J_C"/>
    <property type="match status" value="1"/>
</dbReference>
<reference evidence="5" key="1">
    <citation type="submission" date="2019-07" db="EMBL/GenBank/DDBJ databases">
        <authorList>
            <consortium name="PulseNet: The National Subtyping Network for Foodborne Disease Surveillance"/>
            <person name="Tarr C.L."/>
            <person name="Trees E."/>
            <person name="Katz L.S."/>
            <person name="Carleton-Romer H.A."/>
            <person name="Stroika S."/>
            <person name="Kucerova Z."/>
            <person name="Roache K.F."/>
            <person name="Sabol A.L."/>
            <person name="Besser J."/>
            <person name="Gerner-Smidt P."/>
        </authorList>
    </citation>
    <scope>NUCLEOTIDE SEQUENCE</scope>
    <source>
        <strain evidence="5">PNUSAS074363</strain>
    </source>
</reference>
<dbReference type="InterPro" id="IPR058531">
    <property type="entry name" value="Baseplate_J_M"/>
</dbReference>
<name>A0A5Y3ZZF9_SALER</name>
<evidence type="ECO:0000259" key="3">
    <source>
        <dbReference type="Pfam" id="PF26078"/>
    </source>
</evidence>
<feature type="domain" description="Baseplate protein J-like barrel" evidence="2">
    <location>
        <begin position="374"/>
        <end position="453"/>
    </location>
</feature>
<proteinExistence type="predicted"/>
<comment type="caution">
    <text evidence="5">The sequence shown here is derived from an EMBL/GenBank/DDBJ whole genome shotgun (WGS) entry which is preliminary data.</text>
</comment>
<gene>
    <name evidence="5" type="ORF">FQP13_20320</name>
</gene>
<dbReference type="Pfam" id="PF26078">
    <property type="entry name" value="Baseplate_J_M"/>
    <property type="match status" value="1"/>
</dbReference>
<dbReference type="Pfam" id="PF04865">
    <property type="entry name" value="Baseplate_J"/>
    <property type="match status" value="1"/>
</dbReference>
<dbReference type="AlphaFoldDB" id="A0A5Y3ZZF9"/>
<dbReference type="PANTHER" id="PTHR41287">
    <property type="match status" value="1"/>
</dbReference>
<dbReference type="PANTHER" id="PTHR41287:SF1">
    <property type="entry name" value="PROTEIN YMFN"/>
    <property type="match status" value="1"/>
</dbReference>
<organism evidence="5">
    <name type="scientific">Salmonella enterica</name>
    <name type="common">Salmonella choleraesuis</name>
    <dbReference type="NCBI Taxonomy" id="28901"/>
    <lineage>
        <taxon>Bacteria</taxon>
        <taxon>Pseudomonadati</taxon>
        <taxon>Pseudomonadota</taxon>
        <taxon>Gammaproteobacteria</taxon>
        <taxon>Enterobacterales</taxon>
        <taxon>Enterobacteriaceae</taxon>
        <taxon>Salmonella</taxon>
    </lineage>
</organism>